<organism evidence="1 2">
    <name type="scientific">Catharanthus roseus</name>
    <name type="common">Madagascar periwinkle</name>
    <name type="synonym">Vinca rosea</name>
    <dbReference type="NCBI Taxonomy" id="4058"/>
    <lineage>
        <taxon>Eukaryota</taxon>
        <taxon>Viridiplantae</taxon>
        <taxon>Streptophyta</taxon>
        <taxon>Embryophyta</taxon>
        <taxon>Tracheophyta</taxon>
        <taxon>Spermatophyta</taxon>
        <taxon>Magnoliopsida</taxon>
        <taxon>eudicotyledons</taxon>
        <taxon>Gunneridae</taxon>
        <taxon>Pentapetalae</taxon>
        <taxon>asterids</taxon>
        <taxon>lamiids</taxon>
        <taxon>Gentianales</taxon>
        <taxon>Apocynaceae</taxon>
        <taxon>Rauvolfioideae</taxon>
        <taxon>Vinceae</taxon>
        <taxon>Catharanthinae</taxon>
        <taxon>Catharanthus</taxon>
    </lineage>
</organism>
<dbReference type="Proteomes" id="UP001060085">
    <property type="component" value="Linkage Group LG01"/>
</dbReference>
<comment type="caution">
    <text evidence="1">The sequence shown here is derived from an EMBL/GenBank/DDBJ whole genome shotgun (WGS) entry which is preliminary data.</text>
</comment>
<evidence type="ECO:0000313" key="2">
    <source>
        <dbReference type="Proteomes" id="UP001060085"/>
    </source>
</evidence>
<proteinExistence type="predicted"/>
<gene>
    <name evidence="1" type="ORF">M9H77_02000</name>
</gene>
<reference evidence="2" key="1">
    <citation type="journal article" date="2023" name="Nat. Plants">
        <title>Single-cell RNA sequencing provides a high-resolution roadmap for understanding the multicellular compartmentation of specialized metabolism.</title>
        <authorList>
            <person name="Sun S."/>
            <person name="Shen X."/>
            <person name="Li Y."/>
            <person name="Li Y."/>
            <person name="Wang S."/>
            <person name="Li R."/>
            <person name="Zhang H."/>
            <person name="Shen G."/>
            <person name="Guo B."/>
            <person name="Wei J."/>
            <person name="Xu J."/>
            <person name="St-Pierre B."/>
            <person name="Chen S."/>
            <person name="Sun C."/>
        </authorList>
    </citation>
    <scope>NUCLEOTIDE SEQUENCE [LARGE SCALE GENOMIC DNA]</scope>
</reference>
<sequence>MAIRFLDTKKDPFRPQEDNEKLLGLEVPYLSAIGALIYLANNTLLDIAFSNKTILQYLQGTIDLALFYSNKSNPKLIRYTDARYLSDPHKARPQTGYLFTCGDAVISWHSTKQSLAVTSSNHANIIAIHETSRECVWLRSLVHYVRDNCNLSSEKEILTILYKDNAACIA</sequence>
<keyword evidence="2" id="KW-1185">Reference proteome</keyword>
<evidence type="ECO:0000313" key="1">
    <source>
        <dbReference type="EMBL" id="KAI5680773.1"/>
    </source>
</evidence>
<accession>A0ACC0C7M5</accession>
<name>A0ACC0C7M5_CATRO</name>
<protein>
    <submittedName>
        <fullName evidence="1">Uncharacterized protein</fullName>
    </submittedName>
</protein>
<dbReference type="EMBL" id="CM044701">
    <property type="protein sequence ID" value="KAI5680773.1"/>
    <property type="molecule type" value="Genomic_DNA"/>
</dbReference>